<reference evidence="5 6" key="1">
    <citation type="submission" date="2019-08" db="EMBL/GenBank/DDBJ databases">
        <title>Microbe sample from Colwellia echini.</title>
        <authorList>
            <person name="Christiansen L."/>
            <person name="Pathiraja D."/>
            <person name="Schultz-Johansen M."/>
            <person name="Choi I.-G."/>
            <person name="Stougaard P."/>
        </authorList>
    </citation>
    <scope>NUCLEOTIDE SEQUENCE [LARGE SCALE GENOMIC DNA]</scope>
    <source>
        <strain evidence="5 6">A3</strain>
    </source>
</reference>
<proteinExistence type="inferred from homology"/>
<dbReference type="PIRSF" id="PIRSF000441">
    <property type="entry name" value="CysE"/>
    <property type="match status" value="1"/>
</dbReference>
<dbReference type="PROSITE" id="PS00101">
    <property type="entry name" value="HEXAPEP_TRANSFERASES"/>
    <property type="match status" value="1"/>
</dbReference>
<dbReference type="Gene3D" id="2.160.10.10">
    <property type="entry name" value="Hexapeptide repeat proteins"/>
    <property type="match status" value="1"/>
</dbReference>
<dbReference type="EC" id="2.3.1.30" evidence="4"/>
<name>A0ABY3MU83_9GAMM</name>
<comment type="caution">
    <text evidence="5">The sequence shown here is derived from an EMBL/GenBank/DDBJ whole genome shotgun (WGS) entry which is preliminary data.</text>
</comment>
<dbReference type="Proteomes" id="UP000815846">
    <property type="component" value="Unassembled WGS sequence"/>
</dbReference>
<comment type="catalytic activity">
    <reaction evidence="4">
        <text>L-serine + acetyl-CoA = O-acetyl-L-serine + CoA</text>
        <dbReference type="Rhea" id="RHEA:24560"/>
        <dbReference type="ChEBI" id="CHEBI:33384"/>
        <dbReference type="ChEBI" id="CHEBI:57287"/>
        <dbReference type="ChEBI" id="CHEBI:57288"/>
        <dbReference type="ChEBI" id="CHEBI:58340"/>
        <dbReference type="EC" id="2.3.1.30"/>
    </reaction>
</comment>
<dbReference type="SUPFAM" id="SSF51161">
    <property type="entry name" value="Trimeric LpxA-like enzymes"/>
    <property type="match status" value="1"/>
</dbReference>
<evidence type="ECO:0000256" key="1">
    <source>
        <dbReference type="ARBA" id="ARBA00022679"/>
    </source>
</evidence>
<gene>
    <name evidence="5" type="ORF">CWS31_013880</name>
</gene>
<evidence type="ECO:0000256" key="2">
    <source>
        <dbReference type="ARBA" id="ARBA00022737"/>
    </source>
</evidence>
<keyword evidence="6" id="KW-1185">Reference proteome</keyword>
<accession>A0ABY3MU83</accession>
<organism evidence="5 6">
    <name type="scientific">Colwellia echini</name>
    <dbReference type="NCBI Taxonomy" id="1982103"/>
    <lineage>
        <taxon>Bacteria</taxon>
        <taxon>Pseudomonadati</taxon>
        <taxon>Pseudomonadota</taxon>
        <taxon>Gammaproteobacteria</taxon>
        <taxon>Alteromonadales</taxon>
        <taxon>Colwelliaceae</taxon>
        <taxon>Colwellia</taxon>
    </lineage>
</organism>
<dbReference type="InterPro" id="IPR011004">
    <property type="entry name" value="Trimer_LpxA-like_sf"/>
</dbReference>
<evidence type="ECO:0000313" key="5">
    <source>
        <dbReference type="EMBL" id="TYK64778.1"/>
    </source>
</evidence>
<dbReference type="RefSeq" id="WP_101343655.1">
    <property type="nucleotide sequence ID" value="NZ_PJAI02000018.1"/>
</dbReference>
<dbReference type="EMBL" id="PJAI02000018">
    <property type="protein sequence ID" value="TYK64778.1"/>
    <property type="molecule type" value="Genomic_DNA"/>
</dbReference>
<keyword evidence="2" id="KW-0677">Repeat</keyword>
<sequence>MTLKFSELIKSDLYRYHGNITIGLFIKSLLFNKGFKFSFWMRLAKHYDSNPLLRFFPKFMFSYYKRVFVSDINYRADIGEAFCIRHVFATTFGENVVIGRNFTIVHSVTIAGKNGHFPVIGDNVYLGAGSCVLGGITIGNNVVVGANAVVTKDIPDNAVVVGNPSKIISYKGSSNSIENKYEGTDL</sequence>
<comment type="similarity">
    <text evidence="4">Belongs to the transferase hexapeptide repeat family.</text>
</comment>
<protein>
    <recommendedName>
        <fullName evidence="4">Serine acetyltransferase</fullName>
        <ecNumber evidence="4">2.3.1.30</ecNumber>
    </recommendedName>
</protein>
<evidence type="ECO:0000313" key="6">
    <source>
        <dbReference type="Proteomes" id="UP000815846"/>
    </source>
</evidence>
<dbReference type="Pfam" id="PF00132">
    <property type="entry name" value="Hexapep"/>
    <property type="match status" value="1"/>
</dbReference>
<dbReference type="PANTHER" id="PTHR42811">
    <property type="entry name" value="SERINE ACETYLTRANSFERASE"/>
    <property type="match status" value="1"/>
</dbReference>
<keyword evidence="1 4" id="KW-0808">Transferase</keyword>
<dbReference type="InterPro" id="IPR018357">
    <property type="entry name" value="Hexapep_transf_CS"/>
</dbReference>
<evidence type="ECO:0000256" key="4">
    <source>
        <dbReference type="PIRNR" id="PIRNR000441"/>
    </source>
</evidence>
<dbReference type="InterPro" id="IPR001451">
    <property type="entry name" value="Hexapep"/>
</dbReference>
<dbReference type="InterPro" id="IPR005881">
    <property type="entry name" value="Ser_O-AcTrfase"/>
</dbReference>
<keyword evidence="3 4" id="KW-0012">Acyltransferase</keyword>
<evidence type="ECO:0000256" key="3">
    <source>
        <dbReference type="ARBA" id="ARBA00023315"/>
    </source>
</evidence>